<feature type="compositionally biased region" description="Low complexity" evidence="1">
    <location>
        <begin position="396"/>
        <end position="415"/>
    </location>
</feature>
<dbReference type="Proteomes" id="UP000694580">
    <property type="component" value="Chromosome 8"/>
</dbReference>
<name>A0AAY4ECL3_9TELE</name>
<gene>
    <name evidence="2" type="primary">slx4ip</name>
</gene>
<proteinExistence type="predicted"/>
<dbReference type="Pfam" id="PF15744">
    <property type="entry name" value="UPF0492"/>
    <property type="match status" value="1"/>
</dbReference>
<dbReference type="GeneTree" id="ENSGT00940000173161"/>
<dbReference type="AlphaFoldDB" id="A0AAY4ECL3"/>
<feature type="region of interest" description="Disordered" evidence="1">
    <location>
        <begin position="249"/>
        <end position="440"/>
    </location>
</feature>
<dbReference type="CTD" id="128710"/>
<reference evidence="2" key="3">
    <citation type="submission" date="2025-09" db="UniProtKB">
        <authorList>
            <consortium name="Ensembl"/>
        </authorList>
    </citation>
    <scope>IDENTIFICATION</scope>
</reference>
<reference evidence="2 3" key="1">
    <citation type="submission" date="2020-06" db="EMBL/GenBank/DDBJ databases">
        <authorList>
            <consortium name="Wellcome Sanger Institute Data Sharing"/>
        </authorList>
    </citation>
    <scope>NUCLEOTIDE SEQUENCE [LARGE SCALE GENOMIC DNA]</scope>
</reference>
<dbReference type="RefSeq" id="XP_028845897.1">
    <property type="nucleotide sequence ID" value="XM_028990064.1"/>
</dbReference>
<feature type="region of interest" description="Disordered" evidence="1">
    <location>
        <begin position="180"/>
        <end position="229"/>
    </location>
</feature>
<dbReference type="PANTHER" id="PTHR28557:SF1">
    <property type="entry name" value="PROTEIN SLX4IP"/>
    <property type="match status" value="1"/>
</dbReference>
<protein>
    <submittedName>
        <fullName evidence="2">Uncharacterized protein</fullName>
    </submittedName>
</protein>
<accession>A0AAY4ECL3</accession>
<evidence type="ECO:0000313" key="3">
    <source>
        <dbReference type="Proteomes" id="UP000694580"/>
    </source>
</evidence>
<dbReference type="Ensembl" id="ENSDCDT00010065961.1">
    <property type="protein sequence ID" value="ENSDCDP00010055362.1"/>
    <property type="gene ID" value="ENSDCDG00010031776.1"/>
</dbReference>
<reference evidence="2" key="2">
    <citation type="submission" date="2025-08" db="UniProtKB">
        <authorList>
            <consortium name="Ensembl"/>
        </authorList>
    </citation>
    <scope>IDENTIFICATION</scope>
</reference>
<organism evidence="2 3">
    <name type="scientific">Denticeps clupeoides</name>
    <name type="common">denticle herring</name>
    <dbReference type="NCBI Taxonomy" id="299321"/>
    <lineage>
        <taxon>Eukaryota</taxon>
        <taxon>Metazoa</taxon>
        <taxon>Chordata</taxon>
        <taxon>Craniata</taxon>
        <taxon>Vertebrata</taxon>
        <taxon>Euteleostomi</taxon>
        <taxon>Actinopterygii</taxon>
        <taxon>Neopterygii</taxon>
        <taxon>Teleostei</taxon>
        <taxon>Clupei</taxon>
        <taxon>Clupeiformes</taxon>
        <taxon>Denticipitoidei</taxon>
        <taxon>Denticipitidae</taxon>
        <taxon>Denticeps</taxon>
    </lineage>
</organism>
<sequence>MFSIFLFTAYLSLPSFPHVHVGHHLNTIGFGTRPLTLIIGQCIMKILSGSYRKPHRVNHNRGPGSSPFPCLGVVVPDGPDPHVLSLAGRAFHLAAYFIRRHVNLRCVMKRHCRELRMFPERFVVCVSIPEDTAAHDGNVNLSVNRAEQSQSKYFSGRGETLEPLSSSGITRRTALQKIVSRAKTKAEPGQPNLLNQRQGGTEAPGLPNPSAGEVTAGPGGSLPSHSHALDAGPRLQDVVSQEADRVVGGTLAPQSGPETTEGAKSTGLVQAANPQQHHKTDPPPQAAGSGKRSKKRRSKPLGGPLQQEAKRACLGAAPASPREVPLADSSGQISPPISKLGPHLPPSSPQPPASTIPPPAIKHAEGTTAVELLPNGKLPHTNGCTEPADRSRLATSPRGRSVKSVSSGSSISSRSTAKEEELKGRGTAARPSRLRRPKKS</sequence>
<dbReference type="PANTHER" id="PTHR28557">
    <property type="entry name" value="PROTEIN SLX4IP"/>
    <property type="match status" value="1"/>
</dbReference>
<dbReference type="InterPro" id="IPR031479">
    <property type="entry name" value="SLX4IP"/>
</dbReference>
<keyword evidence="3" id="KW-1185">Reference proteome</keyword>
<evidence type="ECO:0000313" key="2">
    <source>
        <dbReference type="Ensembl" id="ENSDCDP00010055362.1"/>
    </source>
</evidence>
<evidence type="ECO:0000256" key="1">
    <source>
        <dbReference type="SAM" id="MobiDB-lite"/>
    </source>
</evidence>
<dbReference type="GeneID" id="114796140"/>
<feature type="compositionally biased region" description="Pro residues" evidence="1">
    <location>
        <begin position="343"/>
        <end position="360"/>
    </location>
</feature>